<accession>A0A2S8GJ83</accession>
<dbReference type="OrthoDB" id="283027at2"/>
<evidence type="ECO:0000256" key="1">
    <source>
        <dbReference type="SAM" id="Phobius"/>
    </source>
</evidence>
<dbReference type="Proteomes" id="UP000237819">
    <property type="component" value="Unassembled WGS sequence"/>
</dbReference>
<keyword evidence="1" id="KW-1133">Transmembrane helix</keyword>
<reference evidence="2 3" key="1">
    <citation type="submission" date="2018-02" db="EMBL/GenBank/DDBJ databases">
        <title>Comparative genomes isolates from brazilian mangrove.</title>
        <authorList>
            <person name="Araujo J.E."/>
            <person name="Taketani R.G."/>
            <person name="Silva M.C.P."/>
            <person name="Loureco M.V."/>
            <person name="Andreote F.D."/>
        </authorList>
    </citation>
    <scope>NUCLEOTIDE SEQUENCE [LARGE SCALE GENOMIC DNA]</scope>
    <source>
        <strain evidence="2 3">Nap-Phe MGV</strain>
    </source>
</reference>
<dbReference type="AlphaFoldDB" id="A0A2S8GJ83"/>
<keyword evidence="1" id="KW-0812">Transmembrane</keyword>
<sequence>MLANDENSASTNPFASPQTTVTARRWKTGEFLVSNGRIVGGQEIWLPFLCIKCGENVGVDDASAVRESETKPWVHPLWIALAIANFIAFIIVAIFITKKCSVTYSICRDCQAKRRKLWWFLGTTSGTLAGIGVCMVLLQTELLFPLLLFFTAGFMAVLWFATWFHGPLKVYWYSNETFQLSGAGEAFLRRAEMVEAEEPAYTAVLAEDGRKL</sequence>
<evidence type="ECO:0000313" key="3">
    <source>
        <dbReference type="Proteomes" id="UP000237819"/>
    </source>
</evidence>
<feature type="transmembrane region" description="Helical" evidence="1">
    <location>
        <begin position="77"/>
        <end position="96"/>
    </location>
</feature>
<feature type="transmembrane region" description="Helical" evidence="1">
    <location>
        <begin position="117"/>
        <end position="138"/>
    </location>
</feature>
<gene>
    <name evidence="2" type="ORF">C5Y93_19105</name>
</gene>
<comment type="caution">
    <text evidence="2">The sequence shown here is derived from an EMBL/GenBank/DDBJ whole genome shotgun (WGS) entry which is preliminary data.</text>
</comment>
<evidence type="ECO:0000313" key="2">
    <source>
        <dbReference type="EMBL" id="PQO44517.1"/>
    </source>
</evidence>
<keyword evidence="1" id="KW-0472">Membrane</keyword>
<protein>
    <submittedName>
        <fullName evidence="2">Uncharacterized protein</fullName>
    </submittedName>
</protein>
<dbReference type="RefSeq" id="WP_105337044.1">
    <property type="nucleotide sequence ID" value="NZ_PUHZ01000019.1"/>
</dbReference>
<organism evidence="2 3">
    <name type="scientific">Blastopirellula marina</name>
    <dbReference type="NCBI Taxonomy" id="124"/>
    <lineage>
        <taxon>Bacteria</taxon>
        <taxon>Pseudomonadati</taxon>
        <taxon>Planctomycetota</taxon>
        <taxon>Planctomycetia</taxon>
        <taxon>Pirellulales</taxon>
        <taxon>Pirellulaceae</taxon>
        <taxon>Blastopirellula</taxon>
    </lineage>
</organism>
<dbReference type="EMBL" id="PUHZ01000019">
    <property type="protein sequence ID" value="PQO44517.1"/>
    <property type="molecule type" value="Genomic_DNA"/>
</dbReference>
<name>A0A2S8GJ83_9BACT</name>
<proteinExistence type="predicted"/>
<feature type="transmembrane region" description="Helical" evidence="1">
    <location>
        <begin position="144"/>
        <end position="164"/>
    </location>
</feature>